<name>A0A8J2JHR3_9HEXA</name>
<accession>A0A8J2JHR3</accession>
<protein>
    <submittedName>
        <fullName evidence="1">Uncharacterized protein</fullName>
    </submittedName>
</protein>
<dbReference type="Proteomes" id="UP000708208">
    <property type="component" value="Unassembled WGS sequence"/>
</dbReference>
<evidence type="ECO:0000313" key="1">
    <source>
        <dbReference type="EMBL" id="CAG7652064.1"/>
    </source>
</evidence>
<evidence type="ECO:0000313" key="2">
    <source>
        <dbReference type="Proteomes" id="UP000708208"/>
    </source>
</evidence>
<sequence>TGNRENTEVKILDE</sequence>
<dbReference type="EMBL" id="CAJVCH010004186">
    <property type="protein sequence ID" value="CAG7652064.1"/>
    <property type="molecule type" value="Genomic_DNA"/>
</dbReference>
<reference evidence="1" key="1">
    <citation type="submission" date="2021-06" db="EMBL/GenBank/DDBJ databases">
        <authorList>
            <person name="Hodson N. C."/>
            <person name="Mongue J. A."/>
            <person name="Jaron S. K."/>
        </authorList>
    </citation>
    <scope>NUCLEOTIDE SEQUENCE</scope>
</reference>
<proteinExistence type="predicted"/>
<comment type="caution">
    <text evidence="1">The sequence shown here is derived from an EMBL/GenBank/DDBJ whole genome shotgun (WGS) entry which is preliminary data.</text>
</comment>
<organism evidence="1 2">
    <name type="scientific">Allacma fusca</name>
    <dbReference type="NCBI Taxonomy" id="39272"/>
    <lineage>
        <taxon>Eukaryota</taxon>
        <taxon>Metazoa</taxon>
        <taxon>Ecdysozoa</taxon>
        <taxon>Arthropoda</taxon>
        <taxon>Hexapoda</taxon>
        <taxon>Collembola</taxon>
        <taxon>Symphypleona</taxon>
        <taxon>Sminthuridae</taxon>
        <taxon>Allacma</taxon>
    </lineage>
</organism>
<feature type="non-terminal residue" evidence="1">
    <location>
        <position position="1"/>
    </location>
</feature>
<gene>
    <name evidence="1" type="ORF">AFUS01_LOCUS785</name>
</gene>
<keyword evidence="2" id="KW-1185">Reference proteome</keyword>